<comment type="caution">
    <text evidence="6">The sequence shown here is derived from an EMBL/GenBank/DDBJ whole genome shotgun (WGS) entry which is preliminary data.</text>
</comment>
<dbReference type="SUPFAM" id="SSF53474">
    <property type="entry name" value="alpha/beta-Hydrolases"/>
    <property type="match status" value="1"/>
</dbReference>
<dbReference type="GO" id="GO:0003700">
    <property type="term" value="F:DNA-binding transcription factor activity"/>
    <property type="evidence" value="ECO:0007669"/>
    <property type="project" value="InterPro"/>
</dbReference>
<keyword evidence="4" id="KW-0812">Transmembrane</keyword>
<protein>
    <submittedName>
        <fullName evidence="6">Regulatory protein soxS</fullName>
    </submittedName>
</protein>
<dbReference type="GO" id="GO:0043565">
    <property type="term" value="F:sequence-specific DNA binding"/>
    <property type="evidence" value="ECO:0007669"/>
    <property type="project" value="InterPro"/>
</dbReference>
<sequence length="272" mass="30386">MHQTLGDYIRQRRLLMAATELRTTQRPIFDIAMDYGYVSQQTFSRVFRRVGVKKLSFAILAIGFASMAAQAATVYTEFPDNVNPKQKYVFYTHGKVLEGNTDRPSNPNKPQWGVYDFPAVKEKLSDDGYNLIAYHRAKDTQPDQYADKLKHDVNTLIAKGVPAKNITLVGFSRGGEITILAASKLQNKALNVAILAGCTHSIQDDAHNRLYGNVLSIYEASDEVGSCQTIVNHSPGIAHFKEIKISTGQQHGAFFRPNPEWVVPLKQWIASN</sequence>
<dbReference type="InterPro" id="IPR029058">
    <property type="entry name" value="AB_hydrolase_fold"/>
</dbReference>
<keyword evidence="4" id="KW-1133">Transmembrane helix</keyword>
<keyword evidence="3" id="KW-0804">Transcription</keyword>
<keyword evidence="2" id="KW-0238">DNA-binding</keyword>
<dbReference type="HOGENOM" id="CLU_089350_0_0_1"/>
<dbReference type="InterPro" id="IPR009057">
    <property type="entry name" value="Homeodomain-like_sf"/>
</dbReference>
<evidence type="ECO:0000256" key="2">
    <source>
        <dbReference type="ARBA" id="ARBA00023125"/>
    </source>
</evidence>
<proteinExistence type="predicted"/>
<evidence type="ECO:0000256" key="4">
    <source>
        <dbReference type="SAM" id="Phobius"/>
    </source>
</evidence>
<keyword evidence="1" id="KW-0805">Transcription regulation</keyword>
<dbReference type="EMBL" id="ANFO01000249">
    <property type="protein sequence ID" value="KGQ11072.1"/>
    <property type="molecule type" value="Genomic_DNA"/>
</dbReference>
<dbReference type="InterPro" id="IPR018060">
    <property type="entry name" value="HTH_AraC"/>
</dbReference>
<accession>A0A0A2VXI0</accession>
<keyword evidence="4" id="KW-0472">Membrane</keyword>
<dbReference type="Pfam" id="PF12833">
    <property type="entry name" value="HTH_18"/>
    <property type="match status" value="1"/>
</dbReference>
<evidence type="ECO:0000313" key="6">
    <source>
        <dbReference type="EMBL" id="KGQ11072.1"/>
    </source>
</evidence>
<gene>
    <name evidence="6" type="ORF">BBAD15_g3530</name>
</gene>
<dbReference type="Proteomes" id="UP000030106">
    <property type="component" value="Unassembled WGS sequence"/>
</dbReference>
<dbReference type="GO" id="GO:0016787">
    <property type="term" value="F:hydrolase activity"/>
    <property type="evidence" value="ECO:0007669"/>
    <property type="project" value="InterPro"/>
</dbReference>
<name>A0A0A2VXI0_BEABA</name>
<feature type="domain" description="HTH araC/xylS-type" evidence="5">
    <location>
        <begin position="1"/>
        <end position="49"/>
    </location>
</feature>
<dbReference type="PANTHER" id="PTHR47504:SF2">
    <property type="entry name" value="REGULATORY PROTEIN SOXS"/>
    <property type="match status" value="1"/>
</dbReference>
<dbReference type="PANTHER" id="PTHR47504">
    <property type="entry name" value="RIGHT ORIGIN-BINDING PROTEIN"/>
    <property type="match status" value="1"/>
</dbReference>
<dbReference type="InterPro" id="IPR050959">
    <property type="entry name" value="MarA-like"/>
</dbReference>
<dbReference type="AlphaFoldDB" id="A0A0A2VXI0"/>
<dbReference type="PROSITE" id="PS01124">
    <property type="entry name" value="HTH_ARAC_FAMILY_2"/>
    <property type="match status" value="1"/>
</dbReference>
<dbReference type="SMART" id="SM00342">
    <property type="entry name" value="HTH_ARAC"/>
    <property type="match status" value="1"/>
</dbReference>
<dbReference type="InterPro" id="IPR003140">
    <property type="entry name" value="PLipase/COase/thioEstase"/>
</dbReference>
<evidence type="ECO:0000313" key="7">
    <source>
        <dbReference type="Proteomes" id="UP000030106"/>
    </source>
</evidence>
<dbReference type="Gene3D" id="3.40.50.1820">
    <property type="entry name" value="alpha/beta hydrolase"/>
    <property type="match status" value="1"/>
</dbReference>
<dbReference type="Pfam" id="PF02230">
    <property type="entry name" value="Abhydrolase_2"/>
    <property type="match status" value="1"/>
</dbReference>
<organism evidence="6 7">
    <name type="scientific">Beauveria bassiana D1-5</name>
    <dbReference type="NCBI Taxonomy" id="1245745"/>
    <lineage>
        <taxon>Eukaryota</taxon>
        <taxon>Fungi</taxon>
        <taxon>Dikarya</taxon>
        <taxon>Ascomycota</taxon>
        <taxon>Pezizomycotina</taxon>
        <taxon>Sordariomycetes</taxon>
        <taxon>Hypocreomycetidae</taxon>
        <taxon>Hypocreales</taxon>
        <taxon>Cordycipitaceae</taxon>
        <taxon>Beauveria</taxon>
    </lineage>
</organism>
<evidence type="ECO:0000259" key="5">
    <source>
        <dbReference type="PROSITE" id="PS01124"/>
    </source>
</evidence>
<dbReference type="Gene3D" id="1.10.10.60">
    <property type="entry name" value="Homeodomain-like"/>
    <property type="match status" value="1"/>
</dbReference>
<dbReference type="SUPFAM" id="SSF46689">
    <property type="entry name" value="Homeodomain-like"/>
    <property type="match status" value="1"/>
</dbReference>
<reference evidence="6 7" key="1">
    <citation type="submission" date="2012-10" db="EMBL/GenBank/DDBJ databases">
        <title>Genome sequencing and analysis of entomopathogenic fungi Beauveria bassiana D1-5.</title>
        <authorList>
            <person name="Li Q."/>
            <person name="Wang L."/>
            <person name="Zhang Z."/>
            <person name="Wang Q."/>
            <person name="Ren J."/>
            <person name="Wang M."/>
            <person name="Xu W."/>
            <person name="Wang J."/>
            <person name="Lu Y."/>
            <person name="Du Q."/>
            <person name="Sun Z."/>
        </authorList>
    </citation>
    <scope>NUCLEOTIDE SEQUENCE [LARGE SCALE GENOMIC DNA]</scope>
    <source>
        <strain evidence="6 7">D1-5</strain>
    </source>
</reference>
<evidence type="ECO:0000256" key="1">
    <source>
        <dbReference type="ARBA" id="ARBA00023015"/>
    </source>
</evidence>
<feature type="transmembrane region" description="Helical" evidence="4">
    <location>
        <begin position="55"/>
        <end position="75"/>
    </location>
</feature>
<evidence type="ECO:0000256" key="3">
    <source>
        <dbReference type="ARBA" id="ARBA00023163"/>
    </source>
</evidence>